<comment type="caution">
    <text evidence="1">The sequence shown here is derived from an EMBL/GenBank/DDBJ whole genome shotgun (WGS) entry which is preliminary data.</text>
</comment>
<protein>
    <submittedName>
        <fullName evidence="1">Uncharacterized protein</fullName>
    </submittedName>
</protein>
<keyword evidence="2" id="KW-1185">Reference proteome</keyword>
<dbReference type="InParanoid" id="A0A1Y2BDW0"/>
<organism evidence="1 2">
    <name type="scientific">Naematelia encephala</name>
    <dbReference type="NCBI Taxonomy" id="71784"/>
    <lineage>
        <taxon>Eukaryota</taxon>
        <taxon>Fungi</taxon>
        <taxon>Dikarya</taxon>
        <taxon>Basidiomycota</taxon>
        <taxon>Agaricomycotina</taxon>
        <taxon>Tremellomycetes</taxon>
        <taxon>Tremellales</taxon>
        <taxon>Naemateliaceae</taxon>
        <taxon>Naematelia</taxon>
    </lineage>
</organism>
<reference evidence="1 2" key="1">
    <citation type="submission" date="2016-07" db="EMBL/GenBank/DDBJ databases">
        <title>Pervasive Adenine N6-methylation of Active Genes in Fungi.</title>
        <authorList>
            <consortium name="DOE Joint Genome Institute"/>
            <person name="Mondo S.J."/>
            <person name="Dannebaum R.O."/>
            <person name="Kuo R.C."/>
            <person name="Labutti K."/>
            <person name="Haridas S."/>
            <person name="Kuo A."/>
            <person name="Salamov A."/>
            <person name="Ahrendt S.R."/>
            <person name="Lipzen A."/>
            <person name="Sullivan W."/>
            <person name="Andreopoulos W.B."/>
            <person name="Clum A."/>
            <person name="Lindquist E."/>
            <person name="Daum C."/>
            <person name="Ramamoorthy G.K."/>
            <person name="Gryganskyi A."/>
            <person name="Culley D."/>
            <person name="Magnuson J.K."/>
            <person name="James T.Y."/>
            <person name="O'Malley M.A."/>
            <person name="Stajich J.E."/>
            <person name="Spatafora J.W."/>
            <person name="Visel A."/>
            <person name="Grigoriev I.V."/>
        </authorList>
    </citation>
    <scope>NUCLEOTIDE SEQUENCE [LARGE SCALE GENOMIC DNA]</scope>
    <source>
        <strain evidence="1 2">68-887.2</strain>
    </source>
</reference>
<sequence length="194" mass="21972">MCYGSFFSLSMMSNPTGTYLKKHEETLGNPYNYSSLQNLVNNKDLRFAAMVEEGNRHACLMVVMGKNMFLKSGTSTECVPFGAESVIYLRIDGQTHARPTFTGIAQYRSQTVPDQDWLETLRQTTHENLKAYVEYDRSFEVSNAFAVWGFINRLRDSHSDFSQGMTKALELPSSIVLQSSLDPSSRYLSSMEAR</sequence>
<gene>
    <name evidence="1" type="ORF">BCR39DRAFT_522337</name>
</gene>
<dbReference type="Proteomes" id="UP000193986">
    <property type="component" value="Unassembled WGS sequence"/>
</dbReference>
<evidence type="ECO:0000313" key="2">
    <source>
        <dbReference type="Proteomes" id="UP000193986"/>
    </source>
</evidence>
<evidence type="ECO:0000313" key="1">
    <source>
        <dbReference type="EMBL" id="ORY32906.1"/>
    </source>
</evidence>
<proteinExistence type="predicted"/>
<accession>A0A1Y2BDW0</accession>
<name>A0A1Y2BDW0_9TREE</name>
<dbReference type="EMBL" id="MCFC01000008">
    <property type="protein sequence ID" value="ORY32906.1"/>
    <property type="molecule type" value="Genomic_DNA"/>
</dbReference>
<dbReference type="AlphaFoldDB" id="A0A1Y2BDW0"/>